<evidence type="ECO:0000313" key="2">
    <source>
        <dbReference type="EMBL" id="GAA5143360.1"/>
    </source>
</evidence>
<feature type="domain" description="N-acetylmuramoyl-L-alanine amidase" evidence="1">
    <location>
        <begin position="53"/>
        <end position="175"/>
    </location>
</feature>
<dbReference type="Proteomes" id="UP001500221">
    <property type="component" value="Unassembled WGS sequence"/>
</dbReference>
<gene>
    <name evidence="2" type="ORF">GCM10023340_08640</name>
</gene>
<reference evidence="3" key="1">
    <citation type="journal article" date="2019" name="Int. J. Syst. Evol. Microbiol.">
        <title>The Global Catalogue of Microorganisms (GCM) 10K type strain sequencing project: providing services to taxonomists for standard genome sequencing and annotation.</title>
        <authorList>
            <consortium name="The Broad Institute Genomics Platform"/>
            <consortium name="The Broad Institute Genome Sequencing Center for Infectious Disease"/>
            <person name="Wu L."/>
            <person name="Ma J."/>
        </authorList>
    </citation>
    <scope>NUCLEOTIDE SEQUENCE [LARGE SCALE GENOMIC DNA]</scope>
    <source>
        <strain evidence="3">JCM 18459</strain>
    </source>
</reference>
<evidence type="ECO:0000259" key="1">
    <source>
        <dbReference type="Pfam" id="PF01510"/>
    </source>
</evidence>
<protein>
    <recommendedName>
        <fullName evidence="1">N-acetylmuramoyl-L-alanine amidase domain-containing protein</fullName>
    </recommendedName>
</protein>
<comment type="caution">
    <text evidence="2">The sequence shown here is derived from an EMBL/GenBank/DDBJ whole genome shotgun (WGS) entry which is preliminary data.</text>
</comment>
<accession>A0ABP9PAG1</accession>
<evidence type="ECO:0000313" key="3">
    <source>
        <dbReference type="Proteomes" id="UP001500221"/>
    </source>
</evidence>
<sequence>MSTITRLPADLPARIRTTAKALQIDVDVVELPGWRDRGRPASTGTFRPVGGLWHHTGGSPDTPAYVDWMTLEGRPDLPAPLCQTAVGRRGVIYLCAAGRANHAGVARAAGTVAAGDGNSLYWGTECLNTGSEGWSPAQYGAMVVLGVVKMDVLGTSAQAQRMHRETSTTGKWDPGMLDADDFRRDLARAHARLHAKPDPEPQPFPLAARGLVELDDLQRALDRMRTKGAPKVRQLVDEDLQRQLQQLRRGIRSLVDDDEG</sequence>
<dbReference type="InterPro" id="IPR002502">
    <property type="entry name" value="Amidase_domain"/>
</dbReference>
<dbReference type="SUPFAM" id="SSF55846">
    <property type="entry name" value="N-acetylmuramoyl-L-alanine amidase-like"/>
    <property type="match status" value="1"/>
</dbReference>
<dbReference type="EMBL" id="BAABKG010000001">
    <property type="protein sequence ID" value="GAA5143360.1"/>
    <property type="molecule type" value="Genomic_DNA"/>
</dbReference>
<dbReference type="InterPro" id="IPR036505">
    <property type="entry name" value="Amidase/PGRP_sf"/>
</dbReference>
<dbReference type="RefSeq" id="WP_345454885.1">
    <property type="nucleotide sequence ID" value="NZ_BAABKG010000001.1"/>
</dbReference>
<proteinExistence type="predicted"/>
<name>A0ABP9PAG1_9ACTN</name>
<dbReference type="Pfam" id="PF01510">
    <property type="entry name" value="Amidase_2"/>
    <property type="match status" value="1"/>
</dbReference>
<organism evidence="2 3">
    <name type="scientific">Nocardioides marinquilinus</name>
    <dbReference type="NCBI Taxonomy" id="1210400"/>
    <lineage>
        <taxon>Bacteria</taxon>
        <taxon>Bacillati</taxon>
        <taxon>Actinomycetota</taxon>
        <taxon>Actinomycetes</taxon>
        <taxon>Propionibacteriales</taxon>
        <taxon>Nocardioidaceae</taxon>
        <taxon>Nocardioides</taxon>
    </lineage>
</organism>
<dbReference type="Gene3D" id="3.40.80.10">
    <property type="entry name" value="Peptidoglycan recognition protein-like"/>
    <property type="match status" value="1"/>
</dbReference>
<keyword evidence="3" id="KW-1185">Reference proteome</keyword>